<dbReference type="EMBL" id="RCWJ01000001">
    <property type="protein sequence ID" value="RLQ86493.1"/>
    <property type="molecule type" value="Genomic_DNA"/>
</dbReference>
<dbReference type="Gene3D" id="1.10.580.10">
    <property type="entry name" value="Citrate Synthase, domain 1"/>
    <property type="match status" value="1"/>
</dbReference>
<reference evidence="12 13" key="1">
    <citation type="submission" date="2018-10" db="EMBL/GenBank/DDBJ databases">
        <authorList>
            <person name="Li J."/>
        </authorList>
    </citation>
    <scope>NUCLEOTIDE SEQUENCE [LARGE SCALE GENOMIC DNA]</scope>
    <source>
        <strain evidence="12 13">ZD1-4</strain>
    </source>
</reference>
<dbReference type="OrthoDB" id="9800864at2"/>
<proteinExistence type="inferred from homology"/>
<evidence type="ECO:0000256" key="11">
    <source>
        <dbReference type="SAM" id="MobiDB-lite"/>
    </source>
</evidence>
<dbReference type="SUPFAM" id="SSF48256">
    <property type="entry name" value="Citrate synthase"/>
    <property type="match status" value="1"/>
</dbReference>
<accession>A0A3L7J739</accession>
<dbReference type="Proteomes" id="UP000282460">
    <property type="component" value="Unassembled WGS sequence"/>
</dbReference>
<dbReference type="Gene3D" id="2.20.28.60">
    <property type="match status" value="1"/>
</dbReference>
<dbReference type="CDD" id="cd06114">
    <property type="entry name" value="EcCS_like"/>
    <property type="match status" value="1"/>
</dbReference>
<evidence type="ECO:0000256" key="3">
    <source>
        <dbReference type="ARBA" id="ARBA00022532"/>
    </source>
</evidence>
<evidence type="ECO:0000256" key="7">
    <source>
        <dbReference type="PIRNR" id="PIRNR001369"/>
    </source>
</evidence>
<dbReference type="GO" id="GO:0006099">
    <property type="term" value="P:tricarboxylic acid cycle"/>
    <property type="evidence" value="ECO:0007669"/>
    <property type="project" value="UniProtKB-UniRule"/>
</dbReference>
<dbReference type="Gene3D" id="1.10.230.10">
    <property type="entry name" value="Cytochrome P450-Terp, domain 2"/>
    <property type="match status" value="1"/>
</dbReference>
<dbReference type="PROSITE" id="PS00480">
    <property type="entry name" value="CITRATE_SYNTHASE"/>
    <property type="match status" value="1"/>
</dbReference>
<evidence type="ECO:0000256" key="2">
    <source>
        <dbReference type="ARBA" id="ARBA00010566"/>
    </source>
</evidence>
<dbReference type="InterPro" id="IPR016143">
    <property type="entry name" value="Citrate_synth-like_sm_a-sub"/>
</dbReference>
<dbReference type="Pfam" id="PF00285">
    <property type="entry name" value="Citrate_synt"/>
    <property type="match status" value="1"/>
</dbReference>
<evidence type="ECO:0000256" key="6">
    <source>
        <dbReference type="NCBIfam" id="TIGR01798"/>
    </source>
</evidence>
<keyword evidence="4 7" id="KW-0808">Transferase</keyword>
<comment type="pathway">
    <text evidence="1 9">Carbohydrate metabolism; tricarboxylic acid cycle; isocitrate from oxaloacetate: step 1/2.</text>
</comment>
<evidence type="ECO:0000256" key="9">
    <source>
        <dbReference type="RuleBase" id="RU003370"/>
    </source>
</evidence>
<evidence type="ECO:0000256" key="1">
    <source>
        <dbReference type="ARBA" id="ARBA00004751"/>
    </source>
</evidence>
<comment type="catalytic activity">
    <reaction evidence="5 9">
        <text>oxaloacetate + acetyl-CoA + H2O = citrate + CoA + H(+)</text>
        <dbReference type="Rhea" id="RHEA:16845"/>
        <dbReference type="ChEBI" id="CHEBI:15377"/>
        <dbReference type="ChEBI" id="CHEBI:15378"/>
        <dbReference type="ChEBI" id="CHEBI:16452"/>
        <dbReference type="ChEBI" id="CHEBI:16947"/>
        <dbReference type="ChEBI" id="CHEBI:57287"/>
        <dbReference type="ChEBI" id="CHEBI:57288"/>
        <dbReference type="EC" id="2.3.3.16"/>
    </reaction>
</comment>
<sequence length="425" mass="46969">MTEKATLTYPGGTAEFPILKASQGASSLDVSTLTRQSGLTTLDYGFVNTAATKSAITYIDGDQGILRYRGYPIEQLAASSTYLEVAWLLIYGEMPTADQLGEFDEKIRRHTLLHEDLKHFFSALPHTAHPMAVISSALSALSTYYESAADPRDPEQVELTTIRLLAKLPVIAGYAHKKATGQAFLYPDNSLSFVDNFLRLNFGNMAEPYEIDPVLSKALDRLLILHADHEQNASTSTVRLVGSTGANLYASVSAGINALSGPLHGGANEAVLEMLGRIRDSGEGVAKFVERVKNKEEGVKLMGFGHRVYKNYDPRAKIVKESADEVLAQLGISDPLLDLAKELEQIALEDDYFKERRLYPNVDFYTGVIYKAMGFPTRMFTVLFAIGRLPGWVAHWREMNEDPQTKIGRPQQLYTGSAARDLPQR</sequence>
<dbReference type="InterPro" id="IPR019810">
    <property type="entry name" value="Citrate_synthase_AS"/>
</dbReference>
<dbReference type="UniPathway" id="UPA00223">
    <property type="reaction ID" value="UER00717"/>
</dbReference>
<dbReference type="PANTHER" id="PTHR42871:SF1">
    <property type="entry name" value="CITRATE SYNTHASE"/>
    <property type="match status" value="1"/>
</dbReference>
<feature type="active site" evidence="8">
    <location>
        <position position="363"/>
    </location>
</feature>
<feature type="active site" evidence="8">
    <location>
        <position position="306"/>
    </location>
</feature>
<dbReference type="NCBIfam" id="NF004126">
    <property type="entry name" value="PRK05614.1"/>
    <property type="match status" value="1"/>
</dbReference>
<dbReference type="InterPro" id="IPR024176">
    <property type="entry name" value="Citrate_synthase_bac-typ"/>
</dbReference>
<dbReference type="InterPro" id="IPR002020">
    <property type="entry name" value="Citrate_synthase"/>
</dbReference>
<evidence type="ECO:0000313" key="12">
    <source>
        <dbReference type="EMBL" id="RLQ86493.1"/>
    </source>
</evidence>
<gene>
    <name evidence="12" type="ORF">D9V28_02275</name>
</gene>
<keyword evidence="12" id="KW-0012">Acyltransferase</keyword>
<dbReference type="InterPro" id="IPR036969">
    <property type="entry name" value="Citrate_synthase_sf"/>
</dbReference>
<organism evidence="12 13">
    <name type="scientific">Mycetocola zhadangensis</name>
    <dbReference type="NCBI Taxonomy" id="1164595"/>
    <lineage>
        <taxon>Bacteria</taxon>
        <taxon>Bacillati</taxon>
        <taxon>Actinomycetota</taxon>
        <taxon>Actinomycetes</taxon>
        <taxon>Micrococcales</taxon>
        <taxon>Microbacteriaceae</taxon>
        <taxon>Mycetocola</taxon>
    </lineage>
</organism>
<evidence type="ECO:0000256" key="4">
    <source>
        <dbReference type="ARBA" id="ARBA00022679"/>
    </source>
</evidence>
<evidence type="ECO:0000256" key="5">
    <source>
        <dbReference type="ARBA" id="ARBA00049288"/>
    </source>
</evidence>
<comment type="caution">
    <text evidence="12">The sequence shown here is derived from an EMBL/GenBank/DDBJ whole genome shotgun (WGS) entry which is preliminary data.</text>
</comment>
<evidence type="ECO:0000313" key="13">
    <source>
        <dbReference type="Proteomes" id="UP000282460"/>
    </source>
</evidence>
<name>A0A3L7J739_9MICO</name>
<dbReference type="GO" id="GO:0036440">
    <property type="term" value="F:citrate synthase activity"/>
    <property type="evidence" value="ECO:0007669"/>
    <property type="project" value="UniProtKB-EC"/>
</dbReference>
<dbReference type="GO" id="GO:0005737">
    <property type="term" value="C:cytoplasm"/>
    <property type="evidence" value="ECO:0007669"/>
    <property type="project" value="InterPro"/>
</dbReference>
<dbReference type="PIRSF" id="PIRSF001369">
    <property type="entry name" value="Citrate_synth"/>
    <property type="match status" value="1"/>
</dbReference>
<comment type="similarity">
    <text evidence="2 7 10">Belongs to the citrate synthase family.</text>
</comment>
<feature type="region of interest" description="Disordered" evidence="11">
    <location>
        <begin position="405"/>
        <end position="425"/>
    </location>
</feature>
<dbReference type="NCBIfam" id="TIGR01798">
    <property type="entry name" value="cit_synth_I"/>
    <property type="match status" value="1"/>
</dbReference>
<dbReference type="AlphaFoldDB" id="A0A3L7J739"/>
<evidence type="ECO:0000256" key="8">
    <source>
        <dbReference type="PIRSR" id="PIRSR001369-1"/>
    </source>
</evidence>
<protein>
    <recommendedName>
        <fullName evidence="6 7">Citrate synthase</fullName>
    </recommendedName>
</protein>
<keyword evidence="13" id="KW-1185">Reference proteome</keyword>
<dbReference type="InterPro" id="IPR016142">
    <property type="entry name" value="Citrate_synth-like_lrg_a-sub"/>
</dbReference>
<dbReference type="InterPro" id="IPR010953">
    <property type="entry name" value="Citrate_synthase_typ-I"/>
</dbReference>
<dbReference type="PANTHER" id="PTHR42871">
    <property type="entry name" value="CITRATE SYNTHASE"/>
    <property type="match status" value="1"/>
</dbReference>
<keyword evidence="3 9" id="KW-0816">Tricarboxylic acid cycle</keyword>
<dbReference type="PRINTS" id="PR00143">
    <property type="entry name" value="CITRTSNTHASE"/>
</dbReference>
<dbReference type="FunFam" id="1.10.230.10:FF:000002">
    <property type="entry name" value="Citrate synthase"/>
    <property type="match status" value="1"/>
</dbReference>
<evidence type="ECO:0000256" key="10">
    <source>
        <dbReference type="RuleBase" id="RU003406"/>
    </source>
</evidence>